<dbReference type="Pfam" id="PF20684">
    <property type="entry name" value="Fung_rhodopsin"/>
    <property type="match status" value="1"/>
</dbReference>
<evidence type="ECO:0000256" key="3">
    <source>
        <dbReference type="ARBA" id="ARBA00022989"/>
    </source>
</evidence>
<dbReference type="Proteomes" id="UP000515153">
    <property type="component" value="Chromosome VI"/>
</dbReference>
<dbReference type="AlphaFoldDB" id="A0A6P8AP86"/>
<feature type="transmembrane region" description="Helical" evidence="7">
    <location>
        <begin position="136"/>
        <end position="154"/>
    </location>
</feature>
<dbReference type="PANTHER" id="PTHR33048:SF47">
    <property type="entry name" value="INTEGRAL MEMBRANE PROTEIN-RELATED"/>
    <property type="match status" value="1"/>
</dbReference>
<proteinExistence type="inferred from homology"/>
<evidence type="ECO:0000313" key="10">
    <source>
        <dbReference type="RefSeq" id="XP_030976708.1"/>
    </source>
</evidence>
<feature type="compositionally biased region" description="Low complexity" evidence="6">
    <location>
        <begin position="398"/>
        <end position="410"/>
    </location>
</feature>
<keyword evidence="4 7" id="KW-0472">Membrane</keyword>
<evidence type="ECO:0000256" key="4">
    <source>
        <dbReference type="ARBA" id="ARBA00023136"/>
    </source>
</evidence>
<evidence type="ECO:0000256" key="7">
    <source>
        <dbReference type="SAM" id="Phobius"/>
    </source>
</evidence>
<name>A0A6P8AP86_PYRGI</name>
<organism evidence="9 10">
    <name type="scientific">Pyricularia grisea</name>
    <name type="common">Crabgrass-specific blast fungus</name>
    <name type="synonym">Magnaporthe grisea</name>
    <dbReference type="NCBI Taxonomy" id="148305"/>
    <lineage>
        <taxon>Eukaryota</taxon>
        <taxon>Fungi</taxon>
        <taxon>Dikarya</taxon>
        <taxon>Ascomycota</taxon>
        <taxon>Pezizomycotina</taxon>
        <taxon>Sordariomycetes</taxon>
        <taxon>Sordariomycetidae</taxon>
        <taxon>Magnaporthales</taxon>
        <taxon>Pyriculariaceae</taxon>
        <taxon>Pyricularia</taxon>
    </lineage>
</organism>
<keyword evidence="2 7" id="KW-0812">Transmembrane</keyword>
<dbReference type="InterPro" id="IPR049326">
    <property type="entry name" value="Rhodopsin_dom_fungi"/>
</dbReference>
<comment type="similarity">
    <text evidence="5">Belongs to the SAT4 family.</text>
</comment>
<feature type="transmembrane region" description="Helical" evidence="7">
    <location>
        <begin position="21"/>
        <end position="46"/>
    </location>
</feature>
<dbReference type="KEGG" id="pgri:PgNI_11397"/>
<feature type="compositionally biased region" description="Basic and acidic residues" evidence="6">
    <location>
        <begin position="276"/>
        <end position="293"/>
    </location>
</feature>
<evidence type="ECO:0000256" key="2">
    <source>
        <dbReference type="ARBA" id="ARBA00022692"/>
    </source>
</evidence>
<gene>
    <name evidence="10" type="ORF">PgNI_11397</name>
</gene>
<feature type="region of interest" description="Disordered" evidence="6">
    <location>
        <begin position="396"/>
        <end position="421"/>
    </location>
</feature>
<reference evidence="10" key="2">
    <citation type="submission" date="2019-10" db="EMBL/GenBank/DDBJ databases">
        <authorList>
            <consortium name="NCBI Genome Project"/>
        </authorList>
    </citation>
    <scope>NUCLEOTIDE SEQUENCE</scope>
    <source>
        <strain evidence="10">NI907</strain>
    </source>
</reference>
<evidence type="ECO:0000313" key="9">
    <source>
        <dbReference type="Proteomes" id="UP000515153"/>
    </source>
</evidence>
<keyword evidence="3 7" id="KW-1133">Transmembrane helix</keyword>
<dbReference type="InterPro" id="IPR052337">
    <property type="entry name" value="SAT4-like"/>
</dbReference>
<feature type="transmembrane region" description="Helical" evidence="7">
    <location>
        <begin position="98"/>
        <end position="116"/>
    </location>
</feature>
<dbReference type="PANTHER" id="PTHR33048">
    <property type="entry name" value="PTH11-LIKE INTEGRAL MEMBRANE PROTEIN (AFU_ORTHOLOGUE AFUA_5G11245)"/>
    <property type="match status" value="1"/>
</dbReference>
<evidence type="ECO:0000256" key="5">
    <source>
        <dbReference type="ARBA" id="ARBA00038359"/>
    </source>
</evidence>
<evidence type="ECO:0000256" key="6">
    <source>
        <dbReference type="SAM" id="MobiDB-lite"/>
    </source>
</evidence>
<feature type="domain" description="Rhodopsin" evidence="8">
    <location>
        <begin position="2"/>
        <end position="158"/>
    </location>
</feature>
<dbReference type="RefSeq" id="XP_030976708.1">
    <property type="nucleotide sequence ID" value="XM_031131364.1"/>
</dbReference>
<protein>
    <recommendedName>
        <fullName evidence="8">Rhodopsin domain-containing protein</fullName>
    </recommendedName>
</protein>
<feature type="region of interest" description="Disordered" evidence="6">
    <location>
        <begin position="269"/>
        <end position="343"/>
    </location>
</feature>
<reference evidence="9 10" key="1">
    <citation type="journal article" date="2019" name="Mol. Biol. Evol.">
        <title>Blast fungal genomes show frequent chromosomal changes, gene gains and losses, and effector gene turnover.</title>
        <authorList>
            <person name="Gomez Luciano L.B."/>
            <person name="Jason Tsai I."/>
            <person name="Chuma I."/>
            <person name="Tosa Y."/>
            <person name="Chen Y.H."/>
            <person name="Li J.Y."/>
            <person name="Li M.Y."/>
            <person name="Jade Lu M.Y."/>
            <person name="Nakayashiki H."/>
            <person name="Li W.H."/>
        </authorList>
    </citation>
    <scope>NUCLEOTIDE SEQUENCE [LARGE SCALE GENOMIC DNA]</scope>
    <source>
        <strain evidence="9 10">NI907</strain>
    </source>
</reference>
<dbReference type="GO" id="GO:0016020">
    <property type="term" value="C:membrane"/>
    <property type="evidence" value="ECO:0007669"/>
    <property type="project" value="UniProtKB-SubCell"/>
</dbReference>
<feature type="transmembrane region" description="Helical" evidence="7">
    <location>
        <begin position="66"/>
        <end position="86"/>
    </location>
</feature>
<sequence>MTFLLQYLRILGDEWRTHRKFLASTLLIGLWAMSEFWVNVFICIPVEGIWDSSVATSCIPNGPYQYVYISLDIVSAIAIFLFPIIFLRHMMIGWPEAFVLSVVFTLGLFVVVLQFVRLQYINLGSDFTWNFADRAALMISELAVAVLCTCIPLLHPLAMRFWPQWFCTIRYLNGNENNLKPPHSEDTEKVHHVQTHHHQITLGTKDASSSGLGFGLPHEVAGSRQKNRNHTPCDALDDVLGSSPRRGDSGDMSDDIMGLQSALRGLKRLSFNRSQSDGDARKLSQHRDSRELARQSPRPDMGRTRTSPYMQSPTLGWERSGSPVDLQPKNPTVAARRAKSPMQMTKGRLTPVVTSRMPSFGGNESEASLVPNYASEQQQQDRPQQQQQRHYLHPDTFYNSISDSNSSYYNKRLPPAPRHMAGGVDVYEEHYRLRRDSDKSARLARNGRL</sequence>
<evidence type="ECO:0000256" key="1">
    <source>
        <dbReference type="ARBA" id="ARBA00004141"/>
    </source>
</evidence>
<feature type="compositionally biased region" description="Polar residues" evidence="6">
    <location>
        <begin position="304"/>
        <end position="314"/>
    </location>
</feature>
<dbReference type="GeneID" id="41966269"/>
<reference evidence="10" key="3">
    <citation type="submission" date="2025-08" db="UniProtKB">
        <authorList>
            <consortium name="RefSeq"/>
        </authorList>
    </citation>
    <scope>IDENTIFICATION</scope>
    <source>
        <strain evidence="10">NI907</strain>
    </source>
</reference>
<keyword evidence="9" id="KW-1185">Reference proteome</keyword>
<accession>A0A6P8AP86</accession>
<evidence type="ECO:0000259" key="8">
    <source>
        <dbReference type="Pfam" id="PF20684"/>
    </source>
</evidence>
<feature type="region of interest" description="Disordered" evidence="6">
    <location>
        <begin position="204"/>
        <end position="256"/>
    </location>
</feature>
<comment type="subcellular location">
    <subcellularLocation>
        <location evidence="1">Membrane</location>
        <topology evidence="1">Multi-pass membrane protein</topology>
    </subcellularLocation>
</comment>